<dbReference type="OrthoDB" id="7868311at2"/>
<dbReference type="Proteomes" id="UP000015347">
    <property type="component" value="Unassembled WGS sequence"/>
</dbReference>
<name>S9QQW9_9RHOB</name>
<dbReference type="AlphaFoldDB" id="S9QQW9"/>
<organism evidence="2 3">
    <name type="scientific">Salipiger mucosus DSM 16094</name>
    <dbReference type="NCBI Taxonomy" id="1123237"/>
    <lineage>
        <taxon>Bacteria</taxon>
        <taxon>Pseudomonadati</taxon>
        <taxon>Pseudomonadota</taxon>
        <taxon>Alphaproteobacteria</taxon>
        <taxon>Rhodobacterales</taxon>
        <taxon>Roseobacteraceae</taxon>
        <taxon>Salipiger</taxon>
    </lineage>
</organism>
<keyword evidence="3" id="KW-1185">Reference proteome</keyword>
<proteinExistence type="predicted"/>
<dbReference type="RefSeq" id="WP_020039746.1">
    <property type="nucleotide sequence ID" value="NZ_KE557276.1"/>
</dbReference>
<protein>
    <submittedName>
        <fullName evidence="2">Uncharacterized protein</fullName>
    </submittedName>
</protein>
<gene>
    <name evidence="2" type="ORF">Salmuc_02393</name>
</gene>
<dbReference type="HOGENOM" id="CLU_2208793_0_0_5"/>
<evidence type="ECO:0000256" key="1">
    <source>
        <dbReference type="SAM" id="MobiDB-lite"/>
    </source>
</evidence>
<feature type="region of interest" description="Disordered" evidence="1">
    <location>
        <begin position="41"/>
        <end position="95"/>
    </location>
</feature>
<sequence>MSRNTKIATCTYCGTRAALVLDQGRHELTCASCGAPLHDLKQLRSDAVDRDSPRRKPAPRQTPRDDPPASPWDKKLRKVHKKARKKLAKKRKGKSAAKGLFDLIEDIFD</sequence>
<dbReference type="STRING" id="1123237.Salmuc_02393"/>
<comment type="caution">
    <text evidence="2">The sequence shown here is derived from an EMBL/GenBank/DDBJ whole genome shotgun (WGS) entry which is preliminary data.</text>
</comment>
<accession>S9QQW9</accession>
<evidence type="ECO:0000313" key="2">
    <source>
        <dbReference type="EMBL" id="EPX82028.1"/>
    </source>
</evidence>
<feature type="compositionally biased region" description="Basic residues" evidence="1">
    <location>
        <begin position="75"/>
        <end position="95"/>
    </location>
</feature>
<dbReference type="EMBL" id="APVH01000027">
    <property type="protein sequence ID" value="EPX82028.1"/>
    <property type="molecule type" value="Genomic_DNA"/>
</dbReference>
<evidence type="ECO:0000313" key="3">
    <source>
        <dbReference type="Proteomes" id="UP000015347"/>
    </source>
</evidence>
<feature type="compositionally biased region" description="Basic and acidic residues" evidence="1">
    <location>
        <begin position="41"/>
        <end position="54"/>
    </location>
</feature>
<reference evidence="3" key="1">
    <citation type="journal article" date="2014" name="Stand. Genomic Sci.">
        <title>Genome sequence of the exopolysaccharide-producing Salipiger mucosus type strain (DSM 16094(T)), a moderately halophilic member of the Roseobacter clade.</title>
        <authorList>
            <person name="Riedel T."/>
            <person name="Spring S."/>
            <person name="Fiebig A."/>
            <person name="Petersen J."/>
            <person name="Kyrpides N.C."/>
            <person name="Goker M."/>
            <person name="Klenk H.P."/>
        </authorList>
    </citation>
    <scope>NUCLEOTIDE SEQUENCE [LARGE SCALE GENOMIC DNA]</scope>
    <source>
        <strain evidence="3">DSM 16094</strain>
    </source>
</reference>
<dbReference type="eggNOG" id="ENOG503326U">
    <property type="taxonomic scope" value="Bacteria"/>
</dbReference>